<feature type="domain" description="Lipid/polyisoprenoid-binding YceI-like" evidence="1">
    <location>
        <begin position="5"/>
        <end position="174"/>
    </location>
</feature>
<organism evidence="2 3">
    <name type="scientific">Phaeocystidibacter marisrubri</name>
    <dbReference type="NCBI Taxonomy" id="1577780"/>
    <lineage>
        <taxon>Bacteria</taxon>
        <taxon>Pseudomonadati</taxon>
        <taxon>Bacteroidota</taxon>
        <taxon>Flavobacteriia</taxon>
        <taxon>Flavobacteriales</taxon>
        <taxon>Phaeocystidibacteraceae</taxon>
        <taxon>Phaeocystidibacter</taxon>
    </lineage>
</organism>
<dbReference type="Proteomes" id="UP000484164">
    <property type="component" value="Unassembled WGS sequence"/>
</dbReference>
<evidence type="ECO:0000259" key="1">
    <source>
        <dbReference type="SMART" id="SM00867"/>
    </source>
</evidence>
<evidence type="ECO:0000313" key="2">
    <source>
        <dbReference type="EMBL" id="KAB2817444.1"/>
    </source>
</evidence>
<comment type="caution">
    <text evidence="2">The sequence shown here is derived from an EMBL/GenBank/DDBJ whole genome shotgun (WGS) entry which is preliminary data.</text>
</comment>
<dbReference type="EMBL" id="WBVQ01000001">
    <property type="protein sequence ID" value="KAB2817444.1"/>
    <property type="molecule type" value="Genomic_DNA"/>
</dbReference>
<dbReference type="Gene3D" id="2.40.128.110">
    <property type="entry name" value="Lipid/polyisoprenoid-binding, YceI-like"/>
    <property type="match status" value="1"/>
</dbReference>
<accession>A0A6L3ZHV5</accession>
<gene>
    <name evidence="2" type="ORF">F8C82_03340</name>
</gene>
<dbReference type="Pfam" id="PF04264">
    <property type="entry name" value="YceI"/>
    <property type="match status" value="1"/>
</dbReference>
<dbReference type="SMART" id="SM00867">
    <property type="entry name" value="YceI"/>
    <property type="match status" value="1"/>
</dbReference>
<protein>
    <submittedName>
        <fullName evidence="2">YceI family protein</fullName>
    </submittedName>
</protein>
<evidence type="ECO:0000313" key="3">
    <source>
        <dbReference type="Proteomes" id="UP000484164"/>
    </source>
</evidence>
<dbReference type="RefSeq" id="WP_151692015.1">
    <property type="nucleotide sequence ID" value="NZ_BMGX01000002.1"/>
</dbReference>
<reference evidence="2 3" key="1">
    <citation type="submission" date="2019-10" db="EMBL/GenBank/DDBJ databases">
        <title>Genome sequence of Phaeocystidibacter marisrubri JCM30614 (type strain).</title>
        <authorList>
            <person name="Bowman J.P."/>
        </authorList>
    </citation>
    <scope>NUCLEOTIDE SEQUENCE [LARGE SCALE GENOMIC DNA]</scope>
    <source>
        <strain evidence="2 3">JCM 30614</strain>
    </source>
</reference>
<dbReference type="PANTHER" id="PTHR34406">
    <property type="entry name" value="PROTEIN YCEI"/>
    <property type="match status" value="1"/>
</dbReference>
<dbReference type="InterPro" id="IPR036761">
    <property type="entry name" value="TTHA0802/YceI-like_sf"/>
</dbReference>
<proteinExistence type="predicted"/>
<dbReference type="InterPro" id="IPR007372">
    <property type="entry name" value="Lipid/polyisoprenoid-bd_YceI"/>
</dbReference>
<dbReference type="OrthoDB" id="9811006at2"/>
<dbReference type="SUPFAM" id="SSF101874">
    <property type="entry name" value="YceI-like"/>
    <property type="match status" value="1"/>
</dbReference>
<keyword evidence="3" id="KW-1185">Reference proteome</keyword>
<name>A0A6L3ZHV5_9FLAO</name>
<sequence length="182" mass="20034">MSTQKWALDTTHTNIQFKAKHLMITTVTGNFGSVEGSVEMEGEDFTTGKYTFAADVASVTTGSQDRDNHLRSDDFFNAEEYPKLTFVGSEVSNVKDNEFDLTGEMTIRDVTKPVTIRIEVGGTVVDPWGNTKAAFSFKGSLNRKDFGLKFHVVNEAGNLLVSDEIKLEGEVQLAKVAEEVEA</sequence>
<dbReference type="PANTHER" id="PTHR34406:SF1">
    <property type="entry name" value="PROTEIN YCEI"/>
    <property type="match status" value="1"/>
</dbReference>
<dbReference type="AlphaFoldDB" id="A0A6L3ZHV5"/>